<feature type="domain" description="Flavodoxin-like" evidence="9">
    <location>
        <begin position="4"/>
        <end position="161"/>
    </location>
</feature>
<dbReference type="InterPro" id="IPR050619">
    <property type="entry name" value="Flavodoxin"/>
</dbReference>
<evidence type="ECO:0000256" key="1">
    <source>
        <dbReference type="ARBA" id="ARBA00001917"/>
    </source>
</evidence>
<dbReference type="PRINTS" id="PR00369">
    <property type="entry name" value="FLAVODOXIN"/>
</dbReference>
<dbReference type="PANTHER" id="PTHR42809">
    <property type="entry name" value="FLAVODOXIN 2"/>
    <property type="match status" value="1"/>
</dbReference>
<dbReference type="PIRSF" id="PIRSF038996">
    <property type="entry name" value="FldA"/>
    <property type="match status" value="1"/>
</dbReference>
<organism evidence="10">
    <name type="scientific">uncultured Dysgonomonas sp</name>
    <dbReference type="NCBI Taxonomy" id="206096"/>
    <lineage>
        <taxon>Bacteria</taxon>
        <taxon>Pseudomonadati</taxon>
        <taxon>Bacteroidota</taxon>
        <taxon>Bacteroidia</taxon>
        <taxon>Bacteroidales</taxon>
        <taxon>Dysgonomonadaceae</taxon>
        <taxon>Dysgonomonas</taxon>
        <taxon>environmental samples</taxon>
    </lineage>
</organism>
<dbReference type="InterPro" id="IPR010086">
    <property type="entry name" value="Flavodoxin_lc"/>
</dbReference>
<evidence type="ECO:0000256" key="3">
    <source>
        <dbReference type="ARBA" id="ARBA00022448"/>
    </source>
</evidence>
<keyword evidence="7" id="KW-0535">Nitrogen fixation</keyword>
<keyword evidence="5 8" id="KW-0288">FMN</keyword>
<dbReference type="SUPFAM" id="SSF52218">
    <property type="entry name" value="Flavoproteins"/>
    <property type="match status" value="1"/>
</dbReference>
<dbReference type="NCBIfam" id="TIGR01752">
    <property type="entry name" value="flav_long"/>
    <property type="match status" value="1"/>
</dbReference>
<dbReference type="InterPro" id="IPR001226">
    <property type="entry name" value="Flavodoxin_CS"/>
</dbReference>
<dbReference type="PROSITE" id="PS50902">
    <property type="entry name" value="FLAVODOXIN_LIKE"/>
    <property type="match status" value="1"/>
</dbReference>
<dbReference type="Gene3D" id="3.40.50.360">
    <property type="match status" value="1"/>
</dbReference>
<evidence type="ECO:0000256" key="7">
    <source>
        <dbReference type="ARBA" id="ARBA00023231"/>
    </source>
</evidence>
<comment type="cofactor">
    <cofactor evidence="1 8">
        <name>FMN</name>
        <dbReference type="ChEBI" id="CHEBI:58210"/>
    </cofactor>
</comment>
<comment type="function">
    <text evidence="8">Low-potential electron donor to a number of redox enzymes.</text>
</comment>
<evidence type="ECO:0000256" key="8">
    <source>
        <dbReference type="PIRNR" id="PIRNR038996"/>
    </source>
</evidence>
<dbReference type="InterPro" id="IPR008254">
    <property type="entry name" value="Flavodoxin/NO_synth"/>
</dbReference>
<keyword evidence="3 8" id="KW-0813">Transport</keyword>
<dbReference type="GO" id="GO:0010181">
    <property type="term" value="F:FMN binding"/>
    <property type="evidence" value="ECO:0007669"/>
    <property type="project" value="UniProtKB-UniRule"/>
</dbReference>
<dbReference type="GeneID" id="78081378"/>
<accession>A0A212JME7</accession>
<comment type="similarity">
    <text evidence="2 8">Belongs to the flavodoxin family.</text>
</comment>
<dbReference type="NCBIfam" id="NF006739">
    <property type="entry name" value="PRK09267.1-5"/>
    <property type="match status" value="1"/>
</dbReference>
<dbReference type="PANTHER" id="PTHR42809:SF1">
    <property type="entry name" value="FLAVODOXIN 1"/>
    <property type="match status" value="1"/>
</dbReference>
<evidence type="ECO:0000256" key="5">
    <source>
        <dbReference type="ARBA" id="ARBA00022643"/>
    </source>
</evidence>
<dbReference type="PROSITE" id="PS00201">
    <property type="entry name" value="FLAVODOXIN"/>
    <property type="match status" value="1"/>
</dbReference>
<gene>
    <name evidence="10" type="primary">fldA</name>
    <name evidence="10" type="ORF">KL86DYS2_11880</name>
</gene>
<dbReference type="InterPro" id="IPR001094">
    <property type="entry name" value="Flavdoxin-like"/>
</dbReference>
<dbReference type="EMBL" id="FLUL01000001">
    <property type="protein sequence ID" value="SBW00590.1"/>
    <property type="molecule type" value="Genomic_DNA"/>
</dbReference>
<proteinExistence type="inferred from homology"/>
<dbReference type="GO" id="GO:0009055">
    <property type="term" value="F:electron transfer activity"/>
    <property type="evidence" value="ECO:0007669"/>
    <property type="project" value="UniProtKB-UniRule"/>
</dbReference>
<keyword evidence="4 8" id="KW-0285">Flavoprotein</keyword>
<protein>
    <recommendedName>
        <fullName evidence="8">Flavodoxin</fullName>
    </recommendedName>
</protein>
<reference evidence="10" key="1">
    <citation type="submission" date="2016-04" db="EMBL/GenBank/DDBJ databases">
        <authorList>
            <person name="Evans L.H."/>
            <person name="Alamgir A."/>
            <person name="Owens N."/>
            <person name="Weber N.D."/>
            <person name="Virtaneva K."/>
            <person name="Barbian K."/>
            <person name="Babar A."/>
            <person name="Rosenke K."/>
        </authorList>
    </citation>
    <scope>NUCLEOTIDE SEQUENCE</scope>
    <source>
        <strain evidence="10">86-2</strain>
    </source>
</reference>
<dbReference type="AlphaFoldDB" id="A0A212JME7"/>
<evidence type="ECO:0000259" key="9">
    <source>
        <dbReference type="PROSITE" id="PS50902"/>
    </source>
</evidence>
<evidence type="ECO:0000256" key="6">
    <source>
        <dbReference type="ARBA" id="ARBA00022982"/>
    </source>
</evidence>
<sequence>MSKIAIVYGSSTGATEAVAEKIQAALGDATLFNADGVSVDDLQSYDFFILGASTTGIGDLQDDWEAFLPKFEKMDFTNKKVAIFGLGDSASFSTSFAGGMYTMYKALKGKVEIVGFVPTDGYTFDESDAVVNGQFVGLALDEDNEYNETEKRVADWLEDLKKYF</sequence>
<evidence type="ECO:0000256" key="2">
    <source>
        <dbReference type="ARBA" id="ARBA00005267"/>
    </source>
</evidence>
<keyword evidence="6 8" id="KW-0249">Electron transport</keyword>
<name>A0A212JME7_9BACT</name>
<evidence type="ECO:0000313" key="10">
    <source>
        <dbReference type="EMBL" id="SBW00590.1"/>
    </source>
</evidence>
<dbReference type="RefSeq" id="WP_006842069.1">
    <property type="nucleotide sequence ID" value="NZ_CALESN010000066.1"/>
</dbReference>
<evidence type="ECO:0000256" key="4">
    <source>
        <dbReference type="ARBA" id="ARBA00022630"/>
    </source>
</evidence>
<dbReference type="Pfam" id="PF00258">
    <property type="entry name" value="Flavodoxin_1"/>
    <property type="match status" value="1"/>
</dbReference>
<dbReference type="InterPro" id="IPR029039">
    <property type="entry name" value="Flavoprotein-like_sf"/>
</dbReference>